<feature type="region of interest" description="Disordered" evidence="1">
    <location>
        <begin position="1"/>
        <end position="33"/>
    </location>
</feature>
<dbReference type="EMBL" id="NBNE01004007">
    <property type="protein sequence ID" value="OWZ06334.1"/>
    <property type="molecule type" value="Genomic_DNA"/>
</dbReference>
<dbReference type="Proteomes" id="UP000198211">
    <property type="component" value="Unassembled WGS sequence"/>
</dbReference>
<name>A0A225VMJ9_9STRA</name>
<evidence type="ECO:0000313" key="3">
    <source>
        <dbReference type="Proteomes" id="UP000198211"/>
    </source>
</evidence>
<accession>A0A225VMJ9</accession>
<reference evidence="3" key="1">
    <citation type="submission" date="2017-03" db="EMBL/GenBank/DDBJ databases">
        <title>Phytopthora megakarya and P. palmivora, two closely related causual agents of cacao black pod achieved similar genome size and gene model numbers by different mechanisms.</title>
        <authorList>
            <person name="Ali S."/>
            <person name="Shao J."/>
            <person name="Larry D.J."/>
            <person name="Kronmiller B."/>
            <person name="Shen D."/>
            <person name="Strem M.D."/>
            <person name="Melnick R.L."/>
            <person name="Guiltinan M.J."/>
            <person name="Tyler B.M."/>
            <person name="Meinhardt L.W."/>
            <person name="Bailey B.A."/>
        </authorList>
    </citation>
    <scope>NUCLEOTIDE SEQUENCE [LARGE SCALE GENOMIC DNA]</scope>
    <source>
        <strain evidence="3">zdho120</strain>
    </source>
</reference>
<proteinExistence type="predicted"/>
<sequence length="33" mass="3545">MCGTPGISRSQNPLEAHNAPVELLQRKPKSGDI</sequence>
<comment type="caution">
    <text evidence="2">The sequence shown here is derived from an EMBL/GenBank/DDBJ whole genome shotgun (WGS) entry which is preliminary data.</text>
</comment>
<evidence type="ECO:0000313" key="2">
    <source>
        <dbReference type="EMBL" id="OWZ06334.1"/>
    </source>
</evidence>
<keyword evidence="3" id="KW-1185">Reference proteome</keyword>
<evidence type="ECO:0000256" key="1">
    <source>
        <dbReference type="SAM" id="MobiDB-lite"/>
    </source>
</evidence>
<organism evidence="2 3">
    <name type="scientific">Phytophthora megakarya</name>
    <dbReference type="NCBI Taxonomy" id="4795"/>
    <lineage>
        <taxon>Eukaryota</taxon>
        <taxon>Sar</taxon>
        <taxon>Stramenopiles</taxon>
        <taxon>Oomycota</taxon>
        <taxon>Peronosporomycetes</taxon>
        <taxon>Peronosporales</taxon>
        <taxon>Peronosporaceae</taxon>
        <taxon>Phytophthora</taxon>
    </lineage>
</organism>
<gene>
    <name evidence="2" type="ORF">PHMEG_00021421</name>
</gene>
<protein>
    <submittedName>
        <fullName evidence="2">Uncharacterized protein</fullName>
    </submittedName>
</protein>
<dbReference type="AlphaFoldDB" id="A0A225VMJ9"/>